<feature type="compositionally biased region" description="Polar residues" evidence="1">
    <location>
        <begin position="79"/>
        <end position="88"/>
    </location>
</feature>
<evidence type="ECO:0000313" key="3">
    <source>
        <dbReference type="Proteomes" id="UP001159428"/>
    </source>
</evidence>
<proteinExistence type="predicted"/>
<name>A0AAU9XM21_9CNID</name>
<gene>
    <name evidence="2" type="ORF">PMEA_00025364</name>
</gene>
<feature type="region of interest" description="Disordered" evidence="1">
    <location>
        <begin position="136"/>
        <end position="172"/>
    </location>
</feature>
<dbReference type="AlphaFoldDB" id="A0AAU9XM21"/>
<dbReference type="EMBL" id="CALNXJ010000049">
    <property type="protein sequence ID" value="CAH3151712.1"/>
    <property type="molecule type" value="Genomic_DNA"/>
</dbReference>
<comment type="caution">
    <text evidence="2">The sequence shown here is derived from an EMBL/GenBank/DDBJ whole genome shotgun (WGS) entry which is preliminary data.</text>
</comment>
<feature type="region of interest" description="Disordered" evidence="1">
    <location>
        <begin position="1"/>
        <end position="20"/>
    </location>
</feature>
<sequence length="298" mass="33499">MAHLYSGRQIRASRPAKQEAEFQSYPRSFPQFDLNSRAVKLPPIIKNELLVGRSIGNSSTISTTSNTNGHTSFPKILKAQNSKTTNGTVPRPQKTKSPRVTVKHVEKAPTNYPNSYKVLPPIGQTNVWHTSRSILHAPKSDQDKINGPRRSSLQRKRSDSGLSPSPKTRLAENQRIAARNNATRQEHGNDTQGTFESRIERPTMETFGAVPEKQGDHYNHEETLPSVSNEDVEVTSCEVVHELERLELSKEAVEFLASKQSARRVALCVEIDPSLKKAVDIIRDNLLRQTMEELCMLW</sequence>
<keyword evidence="3" id="KW-1185">Reference proteome</keyword>
<evidence type="ECO:0000256" key="1">
    <source>
        <dbReference type="SAM" id="MobiDB-lite"/>
    </source>
</evidence>
<dbReference type="Proteomes" id="UP001159428">
    <property type="component" value="Unassembled WGS sequence"/>
</dbReference>
<protein>
    <submittedName>
        <fullName evidence="2">Uncharacterized protein</fullName>
    </submittedName>
</protein>
<reference evidence="2 3" key="1">
    <citation type="submission" date="2022-05" db="EMBL/GenBank/DDBJ databases">
        <authorList>
            <consortium name="Genoscope - CEA"/>
            <person name="William W."/>
        </authorList>
    </citation>
    <scope>NUCLEOTIDE SEQUENCE [LARGE SCALE GENOMIC DNA]</scope>
</reference>
<accession>A0AAU9XM21</accession>
<organism evidence="2 3">
    <name type="scientific">Pocillopora meandrina</name>
    <dbReference type="NCBI Taxonomy" id="46732"/>
    <lineage>
        <taxon>Eukaryota</taxon>
        <taxon>Metazoa</taxon>
        <taxon>Cnidaria</taxon>
        <taxon>Anthozoa</taxon>
        <taxon>Hexacorallia</taxon>
        <taxon>Scleractinia</taxon>
        <taxon>Astrocoeniina</taxon>
        <taxon>Pocilloporidae</taxon>
        <taxon>Pocillopora</taxon>
    </lineage>
</organism>
<feature type="region of interest" description="Disordered" evidence="1">
    <location>
        <begin position="79"/>
        <end position="117"/>
    </location>
</feature>
<evidence type="ECO:0000313" key="2">
    <source>
        <dbReference type="EMBL" id="CAH3151712.1"/>
    </source>
</evidence>